<dbReference type="InterPro" id="IPR036127">
    <property type="entry name" value="CcmE-like_sf"/>
</dbReference>
<evidence type="ECO:0000256" key="4">
    <source>
        <dbReference type="ARBA" id="ARBA00022692"/>
    </source>
</evidence>
<reference evidence="15" key="1">
    <citation type="submission" date="2017-08" db="EMBL/GenBank/DDBJ databases">
        <authorList>
            <person name="Varghese N."/>
            <person name="Submissions S."/>
        </authorList>
    </citation>
    <scope>NUCLEOTIDE SEQUENCE [LARGE SCALE GENOMIC DNA]</scope>
    <source>
        <strain evidence="15">AP-Melu-1000-B4</strain>
    </source>
</reference>
<protein>
    <recommendedName>
        <fullName evidence="12">Cytochrome c-type biogenesis protein CcmE</fullName>
    </recommendedName>
    <alternativeName>
        <fullName evidence="12">Cytochrome c maturation protein E</fullName>
    </alternativeName>
    <alternativeName>
        <fullName evidence="12">Heme chaperone CcmE</fullName>
    </alternativeName>
</protein>
<keyword evidence="2 12" id="KW-1003">Cell membrane</keyword>
<dbReference type="RefSeq" id="WP_096672194.1">
    <property type="nucleotide sequence ID" value="NZ_OANS01000001.1"/>
</dbReference>
<dbReference type="OrthoDB" id="9793584at2"/>
<keyword evidence="5 12" id="KW-0479">Metal-binding</keyword>
<dbReference type="NCBIfam" id="NF009727">
    <property type="entry name" value="PRK13254.1-1"/>
    <property type="match status" value="1"/>
</dbReference>
<sequence>MKARHKRLLLIIGGLCVVGVAALLIMNALNSNIALYVTPSDVFAGKAPQGQAFRIGGMVKEGSVKRDGITVHFVITDLVKDIPVAYTGILPDLFKAGKGAVIQGRLDNSGEFIATEVLAKHDENYMPPEAKHALEQAQKMGNKP</sequence>
<keyword evidence="9 12" id="KW-0408">Iron</keyword>
<dbReference type="GO" id="GO:0017003">
    <property type="term" value="P:protein-heme linkage"/>
    <property type="evidence" value="ECO:0007669"/>
    <property type="project" value="UniProtKB-UniRule"/>
</dbReference>
<evidence type="ECO:0000256" key="11">
    <source>
        <dbReference type="ARBA" id="ARBA00056663"/>
    </source>
</evidence>
<keyword evidence="4 12" id="KW-0812">Transmembrane</keyword>
<proteinExistence type="inferred from homology"/>
<dbReference type="PANTHER" id="PTHR34128">
    <property type="entry name" value="CYTOCHROME C-TYPE BIOGENESIS PROTEIN CCME HOMOLOG, MITOCHONDRIAL"/>
    <property type="match status" value="1"/>
</dbReference>
<comment type="subcellular location">
    <subcellularLocation>
        <location evidence="1">Cell inner membrane</location>
    </subcellularLocation>
    <subcellularLocation>
        <location evidence="12">Cell membrane</location>
        <topology evidence="12">Single-pass type II membrane protein</topology>
    </subcellularLocation>
</comment>
<dbReference type="EMBL" id="OANS01000001">
    <property type="protein sequence ID" value="SNX28114.1"/>
    <property type="molecule type" value="Genomic_DNA"/>
</dbReference>
<dbReference type="GO" id="GO:0046872">
    <property type="term" value="F:metal ion binding"/>
    <property type="evidence" value="ECO:0007669"/>
    <property type="project" value="UniProtKB-KW"/>
</dbReference>
<evidence type="ECO:0000256" key="3">
    <source>
        <dbReference type="ARBA" id="ARBA00022617"/>
    </source>
</evidence>
<keyword evidence="10 12" id="KW-0472">Membrane</keyword>
<keyword evidence="15" id="KW-1185">Reference proteome</keyword>
<evidence type="ECO:0000313" key="14">
    <source>
        <dbReference type="EMBL" id="SNX28114.1"/>
    </source>
</evidence>
<feature type="topological domain" description="Cytoplasmic" evidence="12">
    <location>
        <begin position="1"/>
        <end position="7"/>
    </location>
</feature>
<feature type="topological domain" description="Extracellular" evidence="12">
    <location>
        <begin position="29"/>
        <end position="144"/>
    </location>
</feature>
<dbReference type="InterPro" id="IPR012340">
    <property type="entry name" value="NA-bd_OB-fold"/>
</dbReference>
<comment type="function">
    <text evidence="11 12">Heme chaperone required for the biogenesis of c-type cytochromes. Transiently binds heme delivered by CcmC and transfers the heme to apo-cytochromes in a process facilitated by CcmF and CcmH.</text>
</comment>
<dbReference type="GO" id="GO:0017004">
    <property type="term" value="P:cytochrome complex assembly"/>
    <property type="evidence" value="ECO:0007669"/>
    <property type="project" value="UniProtKB-KW"/>
</dbReference>
<dbReference type="PANTHER" id="PTHR34128:SF2">
    <property type="entry name" value="CYTOCHROME C-TYPE BIOGENESIS PROTEIN CCME HOMOLOG, MITOCHONDRIAL"/>
    <property type="match status" value="1"/>
</dbReference>
<dbReference type="FunFam" id="2.40.50.140:FF:000104">
    <property type="entry name" value="Cytochrome c-type biogenesis protein CcmE"/>
    <property type="match status" value="1"/>
</dbReference>
<dbReference type="NCBIfam" id="NF009729">
    <property type="entry name" value="PRK13254.1-3"/>
    <property type="match status" value="1"/>
</dbReference>
<keyword evidence="7 12" id="KW-0735">Signal-anchor</keyword>
<organism evidence="14 15">
    <name type="scientific">Polynucleobacter meluiroseus</name>
    <dbReference type="NCBI Taxonomy" id="1938814"/>
    <lineage>
        <taxon>Bacteria</taxon>
        <taxon>Pseudomonadati</taxon>
        <taxon>Pseudomonadota</taxon>
        <taxon>Betaproteobacteria</taxon>
        <taxon>Burkholderiales</taxon>
        <taxon>Burkholderiaceae</taxon>
        <taxon>Polynucleobacter</taxon>
    </lineage>
</organism>
<evidence type="ECO:0000256" key="2">
    <source>
        <dbReference type="ARBA" id="ARBA00022475"/>
    </source>
</evidence>
<evidence type="ECO:0000256" key="10">
    <source>
        <dbReference type="ARBA" id="ARBA00023136"/>
    </source>
</evidence>
<evidence type="ECO:0000256" key="12">
    <source>
        <dbReference type="HAMAP-Rule" id="MF_01959"/>
    </source>
</evidence>
<evidence type="ECO:0000313" key="15">
    <source>
        <dbReference type="Proteomes" id="UP000218069"/>
    </source>
</evidence>
<feature type="binding site" description="covalent" evidence="12 13">
    <location>
        <position position="121"/>
    </location>
    <ligand>
        <name>heme</name>
        <dbReference type="ChEBI" id="CHEBI:30413"/>
    </ligand>
</feature>
<comment type="similarity">
    <text evidence="12">Belongs to the CcmE/CycJ family.</text>
</comment>
<name>A0A240DZL0_9BURK</name>
<evidence type="ECO:0000256" key="8">
    <source>
        <dbReference type="ARBA" id="ARBA00022989"/>
    </source>
</evidence>
<evidence type="ECO:0000256" key="5">
    <source>
        <dbReference type="ARBA" id="ARBA00022723"/>
    </source>
</evidence>
<feature type="binding site" description="axial binding residue" evidence="12 13">
    <location>
        <position position="125"/>
    </location>
    <ligand>
        <name>heme</name>
        <dbReference type="ChEBI" id="CHEBI:30413"/>
    </ligand>
    <ligandPart>
        <name>Fe</name>
        <dbReference type="ChEBI" id="CHEBI:18248"/>
    </ligandPart>
</feature>
<keyword evidence="6 12" id="KW-0201">Cytochrome c-type biogenesis</keyword>
<dbReference type="NCBIfam" id="NF009731">
    <property type="entry name" value="PRK13254.1-5"/>
    <property type="match status" value="1"/>
</dbReference>
<keyword evidence="8 12" id="KW-1133">Transmembrane helix</keyword>
<keyword evidence="3 12" id="KW-0349">Heme</keyword>
<evidence type="ECO:0000256" key="9">
    <source>
        <dbReference type="ARBA" id="ARBA00023004"/>
    </source>
</evidence>
<evidence type="ECO:0000256" key="7">
    <source>
        <dbReference type="ARBA" id="ARBA00022968"/>
    </source>
</evidence>
<dbReference type="Proteomes" id="UP000218069">
    <property type="component" value="Unassembled WGS sequence"/>
</dbReference>
<gene>
    <name evidence="12" type="primary">ccmE</name>
    <name evidence="12" type="synonym">cycJ</name>
    <name evidence="14" type="ORF">SAMN06295945_0435</name>
</gene>
<dbReference type="InterPro" id="IPR004329">
    <property type="entry name" value="CcmE"/>
</dbReference>
<dbReference type="AlphaFoldDB" id="A0A240DZL0"/>
<dbReference type="GO" id="GO:0005886">
    <property type="term" value="C:plasma membrane"/>
    <property type="evidence" value="ECO:0007669"/>
    <property type="project" value="UniProtKB-SubCell"/>
</dbReference>
<evidence type="ECO:0000256" key="13">
    <source>
        <dbReference type="PIRSR" id="PIRSR604329-50"/>
    </source>
</evidence>
<dbReference type="SUPFAM" id="SSF82093">
    <property type="entry name" value="Heme chaperone CcmE"/>
    <property type="match status" value="1"/>
</dbReference>
<accession>A0A240DZL0</accession>
<dbReference type="Gene3D" id="2.40.50.140">
    <property type="entry name" value="Nucleic acid-binding proteins"/>
    <property type="match status" value="1"/>
</dbReference>
<dbReference type="GO" id="GO:0020037">
    <property type="term" value="F:heme binding"/>
    <property type="evidence" value="ECO:0007669"/>
    <property type="project" value="InterPro"/>
</dbReference>
<evidence type="ECO:0000256" key="1">
    <source>
        <dbReference type="ARBA" id="ARBA00004533"/>
    </source>
</evidence>
<dbReference type="Pfam" id="PF03100">
    <property type="entry name" value="CcmE"/>
    <property type="match status" value="1"/>
</dbReference>
<dbReference type="HAMAP" id="MF_01959">
    <property type="entry name" value="CcmE"/>
    <property type="match status" value="1"/>
</dbReference>
<evidence type="ECO:0000256" key="6">
    <source>
        <dbReference type="ARBA" id="ARBA00022748"/>
    </source>
</evidence>